<keyword evidence="2" id="KW-1185">Reference proteome</keyword>
<proteinExistence type="predicted"/>
<organism evidence="1 2">
    <name type="scientific">Caerostris extrusa</name>
    <name type="common">Bark spider</name>
    <name type="synonym">Caerostris bankana</name>
    <dbReference type="NCBI Taxonomy" id="172846"/>
    <lineage>
        <taxon>Eukaryota</taxon>
        <taxon>Metazoa</taxon>
        <taxon>Ecdysozoa</taxon>
        <taxon>Arthropoda</taxon>
        <taxon>Chelicerata</taxon>
        <taxon>Arachnida</taxon>
        <taxon>Araneae</taxon>
        <taxon>Araneomorphae</taxon>
        <taxon>Entelegynae</taxon>
        <taxon>Araneoidea</taxon>
        <taxon>Araneidae</taxon>
        <taxon>Caerostris</taxon>
    </lineage>
</organism>
<evidence type="ECO:0000313" key="1">
    <source>
        <dbReference type="EMBL" id="GIY24658.1"/>
    </source>
</evidence>
<gene>
    <name evidence="1" type="ORF">CEXT_587121</name>
</gene>
<reference evidence="1 2" key="1">
    <citation type="submission" date="2021-06" db="EMBL/GenBank/DDBJ databases">
        <title>Caerostris extrusa draft genome.</title>
        <authorList>
            <person name="Kono N."/>
            <person name="Arakawa K."/>
        </authorList>
    </citation>
    <scope>NUCLEOTIDE SEQUENCE [LARGE SCALE GENOMIC DNA]</scope>
</reference>
<dbReference type="AlphaFoldDB" id="A0AAV4RRY5"/>
<protein>
    <submittedName>
        <fullName evidence="1">Uncharacterized protein</fullName>
    </submittedName>
</protein>
<sequence>MSQDTDIYSFGSRLISLLYREGGMFESFQKRRMERFEEDPVMYQVLFRKVLGAVHGKNDSLYENRAINRRILGKEYLLSAGC</sequence>
<comment type="caution">
    <text evidence="1">The sequence shown here is derived from an EMBL/GenBank/DDBJ whole genome shotgun (WGS) entry which is preliminary data.</text>
</comment>
<dbReference type="EMBL" id="BPLR01008435">
    <property type="protein sequence ID" value="GIY24658.1"/>
    <property type="molecule type" value="Genomic_DNA"/>
</dbReference>
<evidence type="ECO:0000313" key="2">
    <source>
        <dbReference type="Proteomes" id="UP001054945"/>
    </source>
</evidence>
<name>A0AAV4RRY5_CAEEX</name>
<dbReference type="Proteomes" id="UP001054945">
    <property type="component" value="Unassembled WGS sequence"/>
</dbReference>
<accession>A0AAV4RRY5</accession>